<protein>
    <submittedName>
        <fullName evidence="12">Type IV pilus assembly protein PilC</fullName>
    </submittedName>
</protein>
<accession>A0A1I0SHA6</accession>
<dbReference type="Gene3D" id="1.20.81.30">
    <property type="entry name" value="Type II secretion system (T2SS), domain F"/>
    <property type="match status" value="2"/>
</dbReference>
<dbReference type="GO" id="GO:0005886">
    <property type="term" value="C:plasma membrane"/>
    <property type="evidence" value="ECO:0007669"/>
    <property type="project" value="UniProtKB-SubCell"/>
</dbReference>
<dbReference type="EMBL" id="FOJS01000001">
    <property type="protein sequence ID" value="SFA38860.1"/>
    <property type="molecule type" value="Genomic_DNA"/>
</dbReference>
<proteinExistence type="inferred from homology"/>
<sequence>MRLNLILHRSVAIRMPQFKYEGRNIKGRKQTGTIVSESKRDAVMKLRQKGIKVIEIAEVPQTLLTKEITFGKAVKLQDFVIFLRQFATLIKAGVSIVDSTRILAEQTESKALKKALMEVEESLRAGNPLSAAAAKHPRIFPAMFVNMVKAGEAGGNMDETLERLADHFEKMHRTRQKIVSALTYPIAVAIIAVAVVIFLLVSVVPTFVEMFADFHAELPAITKFVLRASEVMQTYWWLVAIALIGTYVLFALAKREKRTKYYLDYAAMRIPFFGKLIQKAALARMTRTLSSLFSSSVPILQALSITENVVENEVISKVIRQARDSLERGQSLAEPLKKHWAFPPLVTQMIAIGEETGALDAMLAKVANFYEAEVDAGVERLKSLIEPLMILLLSGVVGTIIASIIIPMYDIFNHIQQ</sequence>
<evidence type="ECO:0000256" key="3">
    <source>
        <dbReference type="ARBA" id="ARBA00022448"/>
    </source>
</evidence>
<dbReference type="InterPro" id="IPR018076">
    <property type="entry name" value="T2SS_GspF_dom"/>
</dbReference>
<reference evidence="13" key="1">
    <citation type="submission" date="2016-10" db="EMBL/GenBank/DDBJ databases">
        <authorList>
            <person name="Varghese N."/>
            <person name="Submissions S."/>
        </authorList>
    </citation>
    <scope>NUCLEOTIDE SEQUENCE [LARGE SCALE GENOMIC DNA]</scope>
    <source>
        <strain evidence="13">M1</strain>
    </source>
</reference>
<gene>
    <name evidence="12" type="ORF">SAMN05192569_1001193</name>
</gene>
<evidence type="ECO:0000256" key="6">
    <source>
        <dbReference type="ARBA" id="ARBA00022692"/>
    </source>
</evidence>
<feature type="domain" description="Type II secretion system protein GspF" evidence="11">
    <location>
        <begin position="286"/>
        <end position="407"/>
    </location>
</feature>
<dbReference type="Proteomes" id="UP000198650">
    <property type="component" value="Unassembled WGS sequence"/>
</dbReference>
<dbReference type="GO" id="GO:0015628">
    <property type="term" value="P:protein secretion by the type II secretion system"/>
    <property type="evidence" value="ECO:0007669"/>
    <property type="project" value="TreeGrafter"/>
</dbReference>
<dbReference type="FunFam" id="1.20.81.30:FF:000001">
    <property type="entry name" value="Type II secretion system protein F"/>
    <property type="match status" value="2"/>
</dbReference>
<dbReference type="STRING" id="186116.SAMN05192569_1001193"/>
<evidence type="ECO:0000256" key="8">
    <source>
        <dbReference type="ARBA" id="ARBA00023136"/>
    </source>
</evidence>
<evidence type="ECO:0000256" key="7">
    <source>
        <dbReference type="ARBA" id="ARBA00022989"/>
    </source>
</evidence>
<keyword evidence="13" id="KW-1185">Reference proteome</keyword>
<comment type="subcellular location">
    <subcellularLocation>
        <location evidence="1">Cell inner membrane</location>
        <topology evidence="1">Multi-pass membrane protein</topology>
    </subcellularLocation>
    <subcellularLocation>
        <location evidence="9">Cell membrane</location>
        <topology evidence="9">Multi-pass membrane protein</topology>
    </subcellularLocation>
</comment>
<evidence type="ECO:0000256" key="2">
    <source>
        <dbReference type="ARBA" id="ARBA00005745"/>
    </source>
</evidence>
<dbReference type="Pfam" id="PF00482">
    <property type="entry name" value="T2SSF"/>
    <property type="match status" value="2"/>
</dbReference>
<dbReference type="PANTHER" id="PTHR30012">
    <property type="entry name" value="GENERAL SECRETION PATHWAY PROTEIN"/>
    <property type="match status" value="1"/>
</dbReference>
<keyword evidence="6 9" id="KW-0812">Transmembrane</keyword>
<evidence type="ECO:0000313" key="12">
    <source>
        <dbReference type="EMBL" id="SFA38860.1"/>
    </source>
</evidence>
<evidence type="ECO:0000256" key="1">
    <source>
        <dbReference type="ARBA" id="ARBA00004429"/>
    </source>
</evidence>
<keyword evidence="7 10" id="KW-1133">Transmembrane helix</keyword>
<keyword evidence="5" id="KW-0997">Cell inner membrane</keyword>
<dbReference type="AlphaFoldDB" id="A0A1I0SHA6"/>
<dbReference type="PANTHER" id="PTHR30012:SF0">
    <property type="entry name" value="TYPE II SECRETION SYSTEM PROTEIN F-RELATED"/>
    <property type="match status" value="1"/>
</dbReference>
<evidence type="ECO:0000313" key="13">
    <source>
        <dbReference type="Proteomes" id="UP000198650"/>
    </source>
</evidence>
<keyword evidence="4" id="KW-1003">Cell membrane</keyword>
<organism evidence="12 13">
    <name type="scientific">Parageobacillus thermantarcticus</name>
    <dbReference type="NCBI Taxonomy" id="186116"/>
    <lineage>
        <taxon>Bacteria</taxon>
        <taxon>Bacillati</taxon>
        <taxon>Bacillota</taxon>
        <taxon>Bacilli</taxon>
        <taxon>Bacillales</taxon>
        <taxon>Anoxybacillaceae</taxon>
        <taxon>Parageobacillus</taxon>
    </lineage>
</organism>
<evidence type="ECO:0000256" key="5">
    <source>
        <dbReference type="ARBA" id="ARBA00022519"/>
    </source>
</evidence>
<evidence type="ECO:0000259" key="11">
    <source>
        <dbReference type="Pfam" id="PF00482"/>
    </source>
</evidence>
<evidence type="ECO:0000256" key="9">
    <source>
        <dbReference type="RuleBase" id="RU003923"/>
    </source>
</evidence>
<evidence type="ECO:0000256" key="10">
    <source>
        <dbReference type="SAM" id="Phobius"/>
    </source>
</evidence>
<feature type="domain" description="Type II secretion system protein GspF" evidence="11">
    <location>
        <begin position="82"/>
        <end position="205"/>
    </location>
</feature>
<name>A0A1I0SHA6_9BACL</name>
<dbReference type="InterPro" id="IPR003004">
    <property type="entry name" value="GspF/PilC"/>
</dbReference>
<dbReference type="InterPro" id="IPR001992">
    <property type="entry name" value="T2SS_GspF/T4SS_PilC_CS"/>
</dbReference>
<dbReference type="PROSITE" id="PS00874">
    <property type="entry name" value="T2SP_F"/>
    <property type="match status" value="1"/>
</dbReference>
<feature type="transmembrane region" description="Helical" evidence="10">
    <location>
        <begin position="234"/>
        <end position="253"/>
    </location>
</feature>
<dbReference type="InterPro" id="IPR042094">
    <property type="entry name" value="T2SS_GspF_sf"/>
</dbReference>
<comment type="similarity">
    <text evidence="2 9">Belongs to the GSP F family.</text>
</comment>
<evidence type="ECO:0000256" key="4">
    <source>
        <dbReference type="ARBA" id="ARBA00022475"/>
    </source>
</evidence>
<keyword evidence="3 9" id="KW-0813">Transport</keyword>
<feature type="transmembrane region" description="Helical" evidence="10">
    <location>
        <begin position="388"/>
        <end position="409"/>
    </location>
</feature>
<keyword evidence="8 10" id="KW-0472">Membrane</keyword>
<dbReference type="PRINTS" id="PR00812">
    <property type="entry name" value="BCTERIALGSPF"/>
</dbReference>
<feature type="transmembrane region" description="Helical" evidence="10">
    <location>
        <begin position="178"/>
        <end position="201"/>
    </location>
</feature>